<dbReference type="Proteomes" id="UP000053820">
    <property type="component" value="Unassembled WGS sequence"/>
</dbReference>
<keyword evidence="7 9" id="KW-0408">Iron</keyword>
<protein>
    <recommendedName>
        <fullName evidence="12">Cytochrome P450</fullName>
    </recommendedName>
</protein>
<gene>
    <name evidence="10" type="ORF">HYDPIDRAFT_42090</name>
</gene>
<evidence type="ECO:0000256" key="2">
    <source>
        <dbReference type="ARBA" id="ARBA00005179"/>
    </source>
</evidence>
<evidence type="ECO:0000256" key="5">
    <source>
        <dbReference type="ARBA" id="ARBA00022723"/>
    </source>
</evidence>
<accession>A0A0C9WDB3</accession>
<dbReference type="HOGENOM" id="CLU_001570_2_1_1"/>
<dbReference type="GO" id="GO:0005506">
    <property type="term" value="F:iron ion binding"/>
    <property type="evidence" value="ECO:0007669"/>
    <property type="project" value="InterPro"/>
</dbReference>
<keyword evidence="5 9" id="KW-0479">Metal-binding</keyword>
<dbReference type="GO" id="GO:0004497">
    <property type="term" value="F:monooxygenase activity"/>
    <property type="evidence" value="ECO:0007669"/>
    <property type="project" value="UniProtKB-KW"/>
</dbReference>
<dbReference type="Pfam" id="PF00067">
    <property type="entry name" value="p450"/>
    <property type="match status" value="1"/>
</dbReference>
<dbReference type="PANTHER" id="PTHR46300">
    <property type="entry name" value="P450, PUTATIVE (EUROFUNG)-RELATED-RELATED"/>
    <property type="match status" value="1"/>
</dbReference>
<keyword evidence="6" id="KW-0560">Oxidoreductase</keyword>
<dbReference type="InterPro" id="IPR001128">
    <property type="entry name" value="Cyt_P450"/>
</dbReference>
<keyword evidence="11" id="KW-1185">Reference proteome</keyword>
<evidence type="ECO:0000256" key="1">
    <source>
        <dbReference type="ARBA" id="ARBA00001971"/>
    </source>
</evidence>
<evidence type="ECO:0000256" key="4">
    <source>
        <dbReference type="ARBA" id="ARBA00022617"/>
    </source>
</evidence>
<evidence type="ECO:0000256" key="6">
    <source>
        <dbReference type="ARBA" id="ARBA00023002"/>
    </source>
</evidence>
<dbReference type="PRINTS" id="PR00463">
    <property type="entry name" value="EP450I"/>
</dbReference>
<evidence type="ECO:0000256" key="7">
    <source>
        <dbReference type="ARBA" id="ARBA00023004"/>
    </source>
</evidence>
<evidence type="ECO:0000313" key="10">
    <source>
        <dbReference type="EMBL" id="KIJ62332.1"/>
    </source>
</evidence>
<comment type="similarity">
    <text evidence="3">Belongs to the cytochrome P450 family.</text>
</comment>
<keyword evidence="8" id="KW-0503">Monooxygenase</keyword>
<dbReference type="PANTHER" id="PTHR46300:SF1">
    <property type="entry name" value="P450, PUTATIVE (EUROFUNG)-RELATED"/>
    <property type="match status" value="1"/>
</dbReference>
<evidence type="ECO:0008006" key="12">
    <source>
        <dbReference type="Google" id="ProtNLM"/>
    </source>
</evidence>
<dbReference type="GO" id="GO:0020037">
    <property type="term" value="F:heme binding"/>
    <property type="evidence" value="ECO:0007669"/>
    <property type="project" value="InterPro"/>
</dbReference>
<dbReference type="SUPFAM" id="SSF48264">
    <property type="entry name" value="Cytochrome P450"/>
    <property type="match status" value="1"/>
</dbReference>
<reference evidence="10 11" key="1">
    <citation type="submission" date="2014-04" db="EMBL/GenBank/DDBJ databases">
        <title>Evolutionary Origins and Diversification of the Mycorrhizal Mutualists.</title>
        <authorList>
            <consortium name="DOE Joint Genome Institute"/>
            <consortium name="Mycorrhizal Genomics Consortium"/>
            <person name="Kohler A."/>
            <person name="Kuo A."/>
            <person name="Nagy L.G."/>
            <person name="Floudas D."/>
            <person name="Copeland A."/>
            <person name="Barry K.W."/>
            <person name="Cichocki N."/>
            <person name="Veneault-Fourrey C."/>
            <person name="LaButti K."/>
            <person name="Lindquist E.A."/>
            <person name="Lipzen A."/>
            <person name="Lundell T."/>
            <person name="Morin E."/>
            <person name="Murat C."/>
            <person name="Riley R."/>
            <person name="Ohm R."/>
            <person name="Sun H."/>
            <person name="Tunlid A."/>
            <person name="Henrissat B."/>
            <person name="Grigoriev I.V."/>
            <person name="Hibbett D.S."/>
            <person name="Martin F."/>
        </authorList>
    </citation>
    <scope>NUCLEOTIDE SEQUENCE [LARGE SCALE GENOMIC DNA]</scope>
    <source>
        <strain evidence="10 11">MD-312</strain>
    </source>
</reference>
<dbReference type="CDD" id="cd11065">
    <property type="entry name" value="CYP64-like"/>
    <property type="match status" value="1"/>
</dbReference>
<organism evidence="10 11">
    <name type="scientific">Hydnomerulius pinastri MD-312</name>
    <dbReference type="NCBI Taxonomy" id="994086"/>
    <lineage>
        <taxon>Eukaryota</taxon>
        <taxon>Fungi</taxon>
        <taxon>Dikarya</taxon>
        <taxon>Basidiomycota</taxon>
        <taxon>Agaricomycotina</taxon>
        <taxon>Agaricomycetes</taxon>
        <taxon>Agaricomycetidae</taxon>
        <taxon>Boletales</taxon>
        <taxon>Boletales incertae sedis</taxon>
        <taxon>Leucogyrophana</taxon>
    </lineage>
</organism>
<comment type="cofactor">
    <cofactor evidence="1 9">
        <name>heme</name>
        <dbReference type="ChEBI" id="CHEBI:30413"/>
    </cofactor>
</comment>
<dbReference type="InterPro" id="IPR036396">
    <property type="entry name" value="Cyt_P450_sf"/>
</dbReference>
<dbReference type="InterPro" id="IPR050364">
    <property type="entry name" value="Cytochrome_P450_fung"/>
</dbReference>
<evidence type="ECO:0000256" key="9">
    <source>
        <dbReference type="PIRSR" id="PIRSR602401-1"/>
    </source>
</evidence>
<dbReference type="InterPro" id="IPR002401">
    <property type="entry name" value="Cyt_P450_E_grp-I"/>
</dbReference>
<dbReference type="AlphaFoldDB" id="A0A0C9WDB3"/>
<proteinExistence type="inferred from homology"/>
<evidence type="ECO:0000256" key="8">
    <source>
        <dbReference type="ARBA" id="ARBA00023033"/>
    </source>
</evidence>
<dbReference type="EMBL" id="KN839856">
    <property type="protein sequence ID" value="KIJ62332.1"/>
    <property type="molecule type" value="Genomic_DNA"/>
</dbReference>
<comment type="pathway">
    <text evidence="2">Secondary metabolite biosynthesis.</text>
</comment>
<dbReference type="GO" id="GO:0016705">
    <property type="term" value="F:oxidoreductase activity, acting on paired donors, with incorporation or reduction of molecular oxygen"/>
    <property type="evidence" value="ECO:0007669"/>
    <property type="project" value="InterPro"/>
</dbReference>
<name>A0A0C9WDB3_9AGAM</name>
<sequence length="501" mass="56173">MWQDLSYVGFAAILAAVTVAAVGSVQVIRSKTLPLPPGPPGHWLSGNKMPASYAWRQFAEWTKEYGPVFSLRQGQRTYIIIGRYQAAMDIMEKEGGSLVDRPLTISAGETYSGGMRMLLARAGSRFKKLRRALHAQLQAKIAETYEPIQMRAAKDVILDILNDPQQHQMHVKRYAASVIMSITYGKTTPTTYSDPDVVKIGNYQRRLGTMLRPGAYLVDTYPILRYLPGYLSQLKEWHQEELAFYKGQVNVVREQMAEGRARPSFAKYLLEKQAEYELNDAELAYLAGSMFVAGSDTTASAITIMIMAAACHPDTLVKVHEELDLVVGRDRAPTFEDWGSLPHVEAFMLESFRWRPVSIGGFAHRATSDILWNGYVIPSGATVIGNHWAISNDPDAYPNPERFDPLRWLDEDGKIREDLKVFTYGFGRRVCPGQHVANRSVFLNTALILWAFRISENPSAPIDTMAFSDTANMHAAPFEAKFEPRVPVEKIQKLLEGYGDA</sequence>
<dbReference type="Gene3D" id="1.10.630.10">
    <property type="entry name" value="Cytochrome P450"/>
    <property type="match status" value="1"/>
</dbReference>
<evidence type="ECO:0000313" key="11">
    <source>
        <dbReference type="Proteomes" id="UP000053820"/>
    </source>
</evidence>
<dbReference type="OrthoDB" id="2789670at2759"/>
<dbReference type="PRINTS" id="PR00385">
    <property type="entry name" value="P450"/>
</dbReference>
<evidence type="ECO:0000256" key="3">
    <source>
        <dbReference type="ARBA" id="ARBA00010617"/>
    </source>
</evidence>
<feature type="binding site" description="axial binding residue" evidence="9">
    <location>
        <position position="431"/>
    </location>
    <ligand>
        <name>heme</name>
        <dbReference type="ChEBI" id="CHEBI:30413"/>
    </ligand>
    <ligandPart>
        <name>Fe</name>
        <dbReference type="ChEBI" id="CHEBI:18248"/>
    </ligandPart>
</feature>
<keyword evidence="4 9" id="KW-0349">Heme</keyword>